<feature type="binding site" evidence="20">
    <location>
        <position position="438"/>
    </location>
    <ligand>
        <name>Mg(2+)</name>
        <dbReference type="ChEBI" id="CHEBI:18420"/>
    </ligand>
</feature>
<keyword evidence="13 17" id="KW-0479">Metal-binding</keyword>
<dbReference type="SUPFAM" id="SSF52009">
    <property type="entry name" value="Phosphohistidine domain"/>
    <property type="match status" value="1"/>
</dbReference>
<feature type="domain" description="PEP-utilising enzyme mobile" evidence="21">
    <location>
        <begin position="156"/>
        <end position="225"/>
    </location>
</feature>
<evidence type="ECO:0000259" key="22">
    <source>
        <dbReference type="Pfam" id="PF02896"/>
    </source>
</evidence>
<feature type="domain" description="Phosphotransferase system enzyme I N-terminal" evidence="23">
    <location>
        <begin position="8"/>
        <end position="128"/>
    </location>
</feature>
<evidence type="ECO:0000259" key="23">
    <source>
        <dbReference type="Pfam" id="PF05524"/>
    </source>
</evidence>
<dbReference type="SUPFAM" id="SSF47831">
    <property type="entry name" value="Enzyme I of the PEP:sugar phosphotransferase system HPr-binding (sub)domain"/>
    <property type="match status" value="1"/>
</dbReference>
<evidence type="ECO:0000256" key="5">
    <source>
        <dbReference type="ARBA" id="ARBA00007837"/>
    </source>
</evidence>
<dbReference type="InterPro" id="IPR006318">
    <property type="entry name" value="PTS_EI-like"/>
</dbReference>
<evidence type="ECO:0000256" key="7">
    <source>
        <dbReference type="ARBA" id="ARBA00016544"/>
    </source>
</evidence>
<dbReference type="GO" id="GO:0016301">
    <property type="term" value="F:kinase activity"/>
    <property type="evidence" value="ECO:0007669"/>
    <property type="project" value="UniProtKB-KW"/>
</dbReference>
<evidence type="ECO:0000313" key="24">
    <source>
        <dbReference type="EMBL" id="GIG32836.1"/>
    </source>
</evidence>
<dbReference type="PIRSF" id="PIRSF000732">
    <property type="entry name" value="PTS_enzyme_I"/>
    <property type="match status" value="1"/>
</dbReference>
<evidence type="ECO:0000313" key="25">
    <source>
        <dbReference type="EMBL" id="NYD87956.1"/>
    </source>
</evidence>
<dbReference type="Pfam" id="PF02896">
    <property type="entry name" value="PEP-utilizers_C"/>
    <property type="match status" value="1"/>
</dbReference>
<reference evidence="25 26" key="1">
    <citation type="submission" date="2020-07" db="EMBL/GenBank/DDBJ databases">
        <title>Sequencing the genomes of 1000 actinobacteria strains.</title>
        <authorList>
            <person name="Klenk H.-P."/>
        </authorList>
    </citation>
    <scope>NUCLEOTIDE SEQUENCE [LARGE SCALE GENOMIC DNA]</scope>
    <source>
        <strain evidence="25 26">DSM 24482</strain>
    </source>
</reference>
<comment type="cofactor">
    <cofactor evidence="2 17 20">
        <name>Mg(2+)</name>
        <dbReference type="ChEBI" id="CHEBI:18420"/>
    </cofactor>
</comment>
<keyword evidence="15 17" id="KW-0460">Magnesium</keyword>
<evidence type="ECO:0000256" key="8">
    <source>
        <dbReference type="ARBA" id="ARBA00022448"/>
    </source>
</evidence>
<evidence type="ECO:0000259" key="21">
    <source>
        <dbReference type="Pfam" id="PF00391"/>
    </source>
</evidence>
<evidence type="ECO:0000256" key="11">
    <source>
        <dbReference type="ARBA" id="ARBA00022679"/>
    </source>
</evidence>
<evidence type="ECO:0000256" key="1">
    <source>
        <dbReference type="ARBA" id="ARBA00000683"/>
    </source>
</evidence>
<evidence type="ECO:0000256" key="6">
    <source>
        <dbReference type="ARBA" id="ARBA00012232"/>
    </source>
</evidence>
<comment type="caution">
    <text evidence="25">The sequence shown here is derived from an EMBL/GenBank/DDBJ whole genome shotgun (WGS) entry which is preliminary data.</text>
</comment>
<evidence type="ECO:0000256" key="17">
    <source>
        <dbReference type="PIRNR" id="PIRNR000732"/>
    </source>
</evidence>
<keyword evidence="27" id="KW-1185">Reference proteome</keyword>
<evidence type="ECO:0000256" key="15">
    <source>
        <dbReference type="ARBA" id="ARBA00022842"/>
    </source>
</evidence>
<dbReference type="SUPFAM" id="SSF51621">
    <property type="entry name" value="Phosphoenolpyruvate/pyruvate domain"/>
    <property type="match status" value="1"/>
</dbReference>
<proteinExistence type="inferred from homology"/>
<comment type="catalytic activity">
    <reaction evidence="1 17">
        <text>L-histidyl-[protein] + phosphoenolpyruvate = N(pros)-phospho-L-histidyl-[protein] + pyruvate</text>
        <dbReference type="Rhea" id="RHEA:23880"/>
        <dbReference type="Rhea" id="RHEA-COMP:9745"/>
        <dbReference type="Rhea" id="RHEA-COMP:9746"/>
        <dbReference type="ChEBI" id="CHEBI:15361"/>
        <dbReference type="ChEBI" id="CHEBI:29979"/>
        <dbReference type="ChEBI" id="CHEBI:58702"/>
        <dbReference type="ChEBI" id="CHEBI:64837"/>
        <dbReference type="EC" id="2.7.3.9"/>
    </reaction>
</comment>
<comment type="subcellular location">
    <subcellularLocation>
        <location evidence="4 17">Cytoplasm</location>
    </subcellularLocation>
</comment>
<dbReference type="GO" id="GO:0008965">
    <property type="term" value="F:phosphoenolpyruvate-protein phosphotransferase activity"/>
    <property type="evidence" value="ECO:0007669"/>
    <property type="project" value="UniProtKB-EC"/>
</dbReference>
<dbReference type="Gene3D" id="3.50.30.10">
    <property type="entry name" value="Phosphohistidine domain"/>
    <property type="match status" value="1"/>
</dbReference>
<dbReference type="EC" id="2.7.3.9" evidence="6 17"/>
<dbReference type="Pfam" id="PF05524">
    <property type="entry name" value="PEP-utilisers_N"/>
    <property type="match status" value="1"/>
</dbReference>
<dbReference type="Gene3D" id="3.20.20.60">
    <property type="entry name" value="Phosphoenolpyruvate-binding domains"/>
    <property type="match status" value="1"/>
</dbReference>
<dbReference type="InterPro" id="IPR036637">
    <property type="entry name" value="Phosphohistidine_dom_sf"/>
</dbReference>
<evidence type="ECO:0000256" key="14">
    <source>
        <dbReference type="ARBA" id="ARBA00022777"/>
    </source>
</evidence>
<dbReference type="Gene3D" id="1.10.274.10">
    <property type="entry name" value="PtsI, HPr-binding domain"/>
    <property type="match status" value="1"/>
</dbReference>
<feature type="binding site" evidence="19">
    <location>
        <begin position="437"/>
        <end position="438"/>
    </location>
    <ligand>
        <name>phosphoenolpyruvate</name>
        <dbReference type="ChEBI" id="CHEBI:58702"/>
    </ligand>
</feature>
<evidence type="ECO:0000256" key="19">
    <source>
        <dbReference type="PIRSR" id="PIRSR000732-2"/>
    </source>
</evidence>
<dbReference type="InterPro" id="IPR008731">
    <property type="entry name" value="PTS_EIN"/>
</dbReference>
<feature type="active site" description="Tele-phosphohistidine intermediate" evidence="18">
    <location>
        <position position="191"/>
    </location>
</feature>
<accession>A0A7Y9FIG1</accession>
<keyword evidence="9 17" id="KW-0963">Cytoplasm</keyword>
<evidence type="ECO:0000256" key="13">
    <source>
        <dbReference type="ARBA" id="ARBA00022723"/>
    </source>
</evidence>
<dbReference type="Pfam" id="PF00391">
    <property type="entry name" value="PEP-utilizers"/>
    <property type="match status" value="1"/>
</dbReference>
<dbReference type="NCBIfam" id="TIGR01417">
    <property type="entry name" value="PTS_I_fam"/>
    <property type="match status" value="1"/>
</dbReference>
<reference evidence="24 27" key="2">
    <citation type="submission" date="2021-01" db="EMBL/GenBank/DDBJ databases">
        <title>Whole genome shotgun sequence of Cellulomonas oligotrophica NBRC 109435.</title>
        <authorList>
            <person name="Komaki H."/>
            <person name="Tamura T."/>
        </authorList>
    </citation>
    <scope>NUCLEOTIDE SEQUENCE [LARGE SCALE GENOMIC DNA]</scope>
    <source>
        <strain evidence="24 27">NBRC 109435</strain>
    </source>
</reference>
<dbReference type="AlphaFoldDB" id="A0A7Y9FIG1"/>
<gene>
    <name evidence="25" type="ORF">BKA21_003505</name>
    <name evidence="24" type="ORF">Col01nite_19950</name>
</gene>
<evidence type="ECO:0000256" key="9">
    <source>
        <dbReference type="ARBA" id="ARBA00022490"/>
    </source>
</evidence>
<evidence type="ECO:0000256" key="3">
    <source>
        <dbReference type="ARBA" id="ARBA00002728"/>
    </source>
</evidence>
<evidence type="ECO:0000256" key="2">
    <source>
        <dbReference type="ARBA" id="ARBA00001946"/>
    </source>
</evidence>
<dbReference type="InterPro" id="IPR040442">
    <property type="entry name" value="Pyrv_kinase-like_dom_sf"/>
</dbReference>
<feature type="binding site" evidence="19">
    <location>
        <position position="448"/>
    </location>
    <ligand>
        <name>phosphoenolpyruvate</name>
        <dbReference type="ChEBI" id="CHEBI:58702"/>
    </ligand>
</feature>
<dbReference type="InterPro" id="IPR015813">
    <property type="entry name" value="Pyrv/PenolPyrv_kinase-like_dom"/>
</dbReference>
<evidence type="ECO:0000256" key="18">
    <source>
        <dbReference type="PIRSR" id="PIRSR000732-1"/>
    </source>
</evidence>
<evidence type="ECO:0000256" key="4">
    <source>
        <dbReference type="ARBA" id="ARBA00004496"/>
    </source>
</evidence>
<dbReference type="InterPro" id="IPR036618">
    <property type="entry name" value="PtsI_HPr-bd_sf"/>
</dbReference>
<dbReference type="GO" id="GO:0009401">
    <property type="term" value="P:phosphoenolpyruvate-dependent sugar phosphotransferase system"/>
    <property type="evidence" value="ECO:0007669"/>
    <property type="project" value="UniProtKB-KW"/>
</dbReference>
<dbReference type="InterPro" id="IPR000121">
    <property type="entry name" value="PEP_util_C"/>
</dbReference>
<evidence type="ECO:0000256" key="20">
    <source>
        <dbReference type="PIRSR" id="PIRSR000732-3"/>
    </source>
</evidence>
<dbReference type="InterPro" id="IPR008279">
    <property type="entry name" value="PEP-util_enz_mobile_dom"/>
</dbReference>
<dbReference type="GO" id="GO:0005737">
    <property type="term" value="C:cytoplasm"/>
    <property type="evidence" value="ECO:0007669"/>
    <property type="project" value="UniProtKB-SubCell"/>
</dbReference>
<dbReference type="Proteomes" id="UP000618382">
    <property type="component" value="Unassembled WGS sequence"/>
</dbReference>
<dbReference type="RefSeq" id="WP_179625401.1">
    <property type="nucleotide sequence ID" value="NZ_BAABFI010000006.1"/>
</dbReference>
<name>A0A7Y9FIG1_9CELL</name>
<evidence type="ECO:0000313" key="26">
    <source>
        <dbReference type="Proteomes" id="UP000577956"/>
    </source>
</evidence>
<feature type="active site" description="Proton donor" evidence="18">
    <location>
        <position position="485"/>
    </location>
</feature>
<keyword evidence="12 17" id="KW-0598">Phosphotransferase system</keyword>
<dbReference type="PROSITE" id="PS00370">
    <property type="entry name" value="PEP_ENZYMES_PHOS_SITE"/>
    <property type="match status" value="1"/>
</dbReference>
<sequence length="560" mass="56464">MTATRLVTGIGVSPGRVVGPAALLPDPVHEPPAGARLRPGADVEAAAGQVADAAERVRAALDAAADAATGESAELLHATATMAADPSLLSDAQARVRTEHLVPERAVWEAADEVAAQLAALGGYLAERVRDVTDVRDRLVAELTGRPVPGLPTRAEPYVLVAHDLAPALTATLDPARVLAVVTVAGGPTSHTAILARARGIPAVVAADVADVVDGVVLLVDGAAGRVTVAPADEDVARALAPTSAVRTFDGDGRTADGVRVELLANVGDPAEAEAAAASGAQGVGLFRTEFAFLDRTEAPTVAEQVAAYGRVLAAFDGRKVVVRTLDAGADKPLPFLHAAPETNPALGVRGLRIAGEHPDVVEDQLTAIAAAAAAHPGTTTWVMAPMVATVEEAEGFVAACARHGLGTAGVMVEVPSAALLAGPVLAHAAFASIGTNDLVQYTMAADRLLGAVARLSDAWQPAVLRLVEATCAGGAAQGRPVGVCGEAAADPALAVVLVGLGVTSLSMTPRALPDVAAVLATTPSDVCRRLARLAVESSCADHARAVVRDALPVLAELGL</sequence>
<evidence type="ECO:0000256" key="10">
    <source>
        <dbReference type="ARBA" id="ARBA00022597"/>
    </source>
</evidence>
<dbReference type="PRINTS" id="PR01736">
    <property type="entry name" value="PHPHTRNFRASE"/>
</dbReference>
<keyword evidence="14 17" id="KW-0418">Kinase</keyword>
<dbReference type="EMBL" id="BONN01000005">
    <property type="protein sequence ID" value="GIG32836.1"/>
    <property type="molecule type" value="Genomic_DNA"/>
</dbReference>
<feature type="domain" description="PEP-utilising enzyme C-terminal" evidence="22">
    <location>
        <begin position="254"/>
        <end position="521"/>
    </location>
</feature>
<dbReference type="InterPro" id="IPR050499">
    <property type="entry name" value="PEP-utilizing_PTS_enzyme"/>
</dbReference>
<comment type="function">
    <text evidence="3 17">General (non sugar-specific) component of the phosphoenolpyruvate-dependent sugar phosphotransferase system (sugar PTS). This major carbohydrate active-transport system catalyzes the phosphorylation of incoming sugar substrates concomitantly with their translocation across the cell membrane. Enzyme I transfers the phosphoryl group from phosphoenolpyruvate (PEP) to the phosphoryl carrier protein (HPr).</text>
</comment>
<dbReference type="InterPro" id="IPR024692">
    <property type="entry name" value="PTS_EI"/>
</dbReference>
<keyword evidence="11 17" id="KW-0808">Transferase</keyword>
<dbReference type="GO" id="GO:0046872">
    <property type="term" value="F:metal ion binding"/>
    <property type="evidence" value="ECO:0007669"/>
    <property type="project" value="UniProtKB-KW"/>
</dbReference>
<comment type="similarity">
    <text evidence="5 17">Belongs to the PEP-utilizing enzyme family.</text>
</comment>
<evidence type="ECO:0000256" key="16">
    <source>
        <dbReference type="ARBA" id="ARBA00033235"/>
    </source>
</evidence>
<protein>
    <recommendedName>
        <fullName evidence="7 17">Phosphoenolpyruvate-protein phosphotransferase</fullName>
        <ecNumber evidence="6 17">2.7.3.9</ecNumber>
    </recommendedName>
    <alternativeName>
        <fullName evidence="16 17">Phosphotransferase system, enzyme I</fullName>
    </alternativeName>
</protein>
<feature type="binding site" evidence="19">
    <location>
        <position position="324"/>
    </location>
    <ligand>
        <name>phosphoenolpyruvate</name>
        <dbReference type="ChEBI" id="CHEBI:58702"/>
    </ligand>
</feature>
<dbReference type="EMBL" id="JACCBK010000001">
    <property type="protein sequence ID" value="NYD87956.1"/>
    <property type="molecule type" value="Genomic_DNA"/>
</dbReference>
<feature type="binding site" evidence="20">
    <location>
        <position position="414"/>
    </location>
    <ligand>
        <name>Mg(2+)</name>
        <dbReference type="ChEBI" id="CHEBI:18420"/>
    </ligand>
</feature>
<feature type="binding site" evidence="19">
    <location>
        <position position="288"/>
    </location>
    <ligand>
        <name>phosphoenolpyruvate</name>
        <dbReference type="ChEBI" id="CHEBI:58702"/>
    </ligand>
</feature>
<evidence type="ECO:0000313" key="27">
    <source>
        <dbReference type="Proteomes" id="UP000618382"/>
    </source>
</evidence>
<dbReference type="PANTHER" id="PTHR46244:SF3">
    <property type="entry name" value="PHOSPHOENOLPYRUVATE-PROTEIN PHOSPHOTRANSFERASE"/>
    <property type="match status" value="1"/>
</dbReference>
<evidence type="ECO:0000256" key="12">
    <source>
        <dbReference type="ARBA" id="ARBA00022683"/>
    </source>
</evidence>
<organism evidence="25 26">
    <name type="scientific">Cellulomonas oligotrophica</name>
    <dbReference type="NCBI Taxonomy" id="931536"/>
    <lineage>
        <taxon>Bacteria</taxon>
        <taxon>Bacillati</taxon>
        <taxon>Actinomycetota</taxon>
        <taxon>Actinomycetes</taxon>
        <taxon>Micrococcales</taxon>
        <taxon>Cellulomonadaceae</taxon>
        <taxon>Cellulomonas</taxon>
    </lineage>
</organism>
<dbReference type="PANTHER" id="PTHR46244">
    <property type="entry name" value="PHOSPHOENOLPYRUVATE-PROTEIN PHOSPHOTRANSFERASE"/>
    <property type="match status" value="1"/>
</dbReference>
<dbReference type="InterPro" id="IPR018274">
    <property type="entry name" value="PEP_util_AS"/>
</dbReference>
<dbReference type="Proteomes" id="UP000577956">
    <property type="component" value="Unassembled WGS sequence"/>
</dbReference>
<keyword evidence="8 17" id="KW-0813">Transport</keyword>
<keyword evidence="10 17" id="KW-0762">Sugar transport</keyword>